<dbReference type="AlphaFoldDB" id="A0A0E2HA49"/>
<dbReference type="PATRIC" id="fig|999408.3.peg.2717"/>
<feature type="binding site" evidence="2">
    <location>
        <position position="180"/>
    </location>
    <ligand>
        <name>Zn(2+)</name>
        <dbReference type="ChEBI" id="CHEBI:29105"/>
        <label>1</label>
        <note>catalytic</note>
    </ligand>
</feature>
<dbReference type="PIRSF" id="PIRSF001359">
    <property type="entry name" value="F_bP_aldolase_II"/>
    <property type="match status" value="1"/>
</dbReference>
<evidence type="ECO:0000256" key="2">
    <source>
        <dbReference type="PIRSR" id="PIRSR001359-3"/>
    </source>
</evidence>
<reference evidence="3 4" key="1">
    <citation type="submission" date="2013-01" db="EMBL/GenBank/DDBJ databases">
        <title>The Genome Sequence of Clostridium clostridioforme 90A8.</title>
        <authorList>
            <consortium name="The Broad Institute Genome Sequencing Platform"/>
            <person name="Earl A."/>
            <person name="Ward D."/>
            <person name="Feldgarden M."/>
            <person name="Gevers D."/>
            <person name="Courvalin P."/>
            <person name="Lambert T."/>
            <person name="Walker B."/>
            <person name="Young S.K."/>
            <person name="Zeng Q."/>
            <person name="Gargeya S."/>
            <person name="Fitzgerald M."/>
            <person name="Haas B."/>
            <person name="Abouelleil A."/>
            <person name="Alvarado L."/>
            <person name="Arachchi H.M."/>
            <person name="Berlin A.M."/>
            <person name="Chapman S.B."/>
            <person name="Dewar J."/>
            <person name="Goldberg J."/>
            <person name="Griggs A."/>
            <person name="Gujja S."/>
            <person name="Hansen M."/>
            <person name="Howarth C."/>
            <person name="Imamovic A."/>
            <person name="Larimer J."/>
            <person name="McCowan C."/>
            <person name="Murphy C."/>
            <person name="Neiman D."/>
            <person name="Pearson M."/>
            <person name="Priest M."/>
            <person name="Roberts A."/>
            <person name="Saif S."/>
            <person name="Shea T."/>
            <person name="Sisk P."/>
            <person name="Sykes S."/>
            <person name="Wortman J."/>
            <person name="Nusbaum C."/>
            <person name="Birren B."/>
        </authorList>
    </citation>
    <scope>NUCLEOTIDE SEQUENCE [LARGE SCALE GENOMIC DNA]</scope>
    <source>
        <strain evidence="3 4">90A8</strain>
    </source>
</reference>
<dbReference type="PANTHER" id="PTHR30304:SF0">
    <property type="entry name" value="D-TAGATOSE-1,6-BISPHOSPHATE ALDOLASE SUBUNIT GATY-RELATED"/>
    <property type="match status" value="1"/>
</dbReference>
<dbReference type="Pfam" id="PF01116">
    <property type="entry name" value="F_bP_aldolase"/>
    <property type="match status" value="1"/>
</dbReference>
<feature type="binding site" evidence="2">
    <location>
        <position position="133"/>
    </location>
    <ligand>
        <name>Zn(2+)</name>
        <dbReference type="ChEBI" id="CHEBI:29105"/>
        <label>2</label>
    </ligand>
</feature>
<dbReference type="InterPro" id="IPR013785">
    <property type="entry name" value="Aldolase_TIM"/>
</dbReference>
<dbReference type="GO" id="GO:0005829">
    <property type="term" value="C:cytosol"/>
    <property type="evidence" value="ECO:0007669"/>
    <property type="project" value="TreeGrafter"/>
</dbReference>
<dbReference type="EMBL" id="AGYR01000029">
    <property type="protein sequence ID" value="ENZ13619.1"/>
    <property type="molecule type" value="Genomic_DNA"/>
</dbReference>
<organism evidence="3 4">
    <name type="scientific">[Clostridium] clostridioforme 90A8</name>
    <dbReference type="NCBI Taxonomy" id="999408"/>
    <lineage>
        <taxon>Bacteria</taxon>
        <taxon>Bacillati</taxon>
        <taxon>Bacillota</taxon>
        <taxon>Clostridia</taxon>
        <taxon>Lachnospirales</taxon>
        <taxon>Lachnospiraceae</taxon>
        <taxon>Enterocloster</taxon>
    </lineage>
</organism>
<evidence type="ECO:0000313" key="3">
    <source>
        <dbReference type="EMBL" id="ENZ13619.1"/>
    </source>
</evidence>
<dbReference type="InterPro" id="IPR050246">
    <property type="entry name" value="Class_II_FBP_aldolase"/>
</dbReference>
<proteinExistence type="predicted"/>
<evidence type="ECO:0000256" key="1">
    <source>
        <dbReference type="PIRSR" id="PIRSR001359-1"/>
    </source>
</evidence>
<feature type="binding site" evidence="2">
    <location>
        <position position="208"/>
    </location>
    <ligand>
        <name>Zn(2+)</name>
        <dbReference type="ChEBI" id="CHEBI:29105"/>
        <label>1</label>
        <note>catalytic</note>
    </ligand>
</feature>
<dbReference type="GO" id="GO:0008270">
    <property type="term" value="F:zinc ion binding"/>
    <property type="evidence" value="ECO:0007669"/>
    <property type="project" value="InterPro"/>
</dbReference>
<keyword evidence="2" id="KW-0862">Zinc</keyword>
<comment type="caution">
    <text evidence="3">The sequence shown here is derived from an EMBL/GenBank/DDBJ whole genome shotgun (WGS) entry which is preliminary data.</text>
</comment>
<accession>A0A0E2HA49</accession>
<dbReference type="NCBIfam" id="TIGR00167">
    <property type="entry name" value="cbbA"/>
    <property type="match status" value="1"/>
</dbReference>
<protein>
    <submittedName>
        <fullName evidence="3">Ketose-bisphosphate aldolase</fullName>
    </submittedName>
</protein>
<dbReference type="Gene3D" id="3.20.20.70">
    <property type="entry name" value="Aldolase class I"/>
    <property type="match status" value="1"/>
</dbReference>
<feature type="binding site" evidence="2">
    <location>
        <position position="103"/>
    </location>
    <ligand>
        <name>Zn(2+)</name>
        <dbReference type="ChEBI" id="CHEBI:29105"/>
        <label>2</label>
    </ligand>
</feature>
<dbReference type="SUPFAM" id="SSF51569">
    <property type="entry name" value="Aldolase"/>
    <property type="match status" value="1"/>
</dbReference>
<name>A0A0E2HA49_9FIRM</name>
<dbReference type="RefSeq" id="WP_002595874.1">
    <property type="nucleotide sequence ID" value="NZ_KB851021.1"/>
</dbReference>
<feature type="binding site" evidence="2">
    <location>
        <position position="82"/>
    </location>
    <ligand>
        <name>Zn(2+)</name>
        <dbReference type="ChEBI" id="CHEBI:29105"/>
        <label>1</label>
        <note>catalytic</note>
    </ligand>
</feature>
<dbReference type="GO" id="GO:0009025">
    <property type="term" value="F:tagatose-bisphosphate aldolase activity"/>
    <property type="evidence" value="ECO:0007669"/>
    <property type="project" value="TreeGrafter"/>
</dbReference>
<dbReference type="InterPro" id="IPR000771">
    <property type="entry name" value="FBA_II"/>
</dbReference>
<evidence type="ECO:0000313" key="4">
    <source>
        <dbReference type="Proteomes" id="UP000013085"/>
    </source>
</evidence>
<comment type="cofactor">
    <cofactor evidence="2">
        <name>Zn(2+)</name>
        <dbReference type="ChEBI" id="CHEBI:29105"/>
    </cofactor>
    <text evidence="2">Binds 2 Zn(2+) ions per subunit. One is catalytic and the other provides a structural contribution.</text>
</comment>
<dbReference type="HOGENOM" id="CLU_040088_1_0_9"/>
<gene>
    <name evidence="3" type="ORF">HMPREF1090_02514</name>
</gene>
<sequence>MLVNMNHVLRYAQEKQCCIGAFDTPNLEILMAVIRAAEKREEPVIIQHAQLHECEMPIHIIGPIMVRMAKEARVPVCVMLDHGEDLDYVRKALDLGFSAVMYDGSSLAYEENVAMTREVVAMAKACNADVEAEIGIVTGHEGKTFAINDVSDAYTDPELAARYVKDTGIDALAASVGTVHGFYATKPKLDFDRIVKIKELTGLPLVMHGGSGISVADIQRAIRCGIRKINYFSYMSNAGVKAVKKLLEEKEVKYFHDLANAAVDAMEQDVLNAMSMFALE</sequence>
<feature type="active site" description="Proton donor" evidence="1">
    <location>
        <position position="81"/>
    </location>
</feature>
<dbReference type="PANTHER" id="PTHR30304">
    <property type="entry name" value="D-TAGATOSE-1,6-BISPHOSPHATE ALDOLASE"/>
    <property type="match status" value="1"/>
</dbReference>
<dbReference type="CDD" id="cd00947">
    <property type="entry name" value="TBP_aldolase_IIB"/>
    <property type="match status" value="1"/>
</dbReference>
<dbReference type="Proteomes" id="UP000013085">
    <property type="component" value="Unassembled WGS sequence"/>
</dbReference>
<dbReference type="GO" id="GO:0005975">
    <property type="term" value="P:carbohydrate metabolic process"/>
    <property type="evidence" value="ECO:0007669"/>
    <property type="project" value="InterPro"/>
</dbReference>
<keyword evidence="2" id="KW-0479">Metal-binding</keyword>